<reference evidence="1 2" key="1">
    <citation type="journal article" date="2017" name="J. Biotechnol.">
        <title>The complete genome sequence of Streptomyces autolyticus CGMCC 0516, the producer of geldanamycin, autolytimycin, reblastatin and elaiophylin.</title>
        <authorList>
            <person name="Yin M."/>
            <person name="Jiang M."/>
            <person name="Ren Z."/>
            <person name="Dong Y."/>
            <person name="Lu T."/>
        </authorList>
    </citation>
    <scope>NUCLEOTIDE SEQUENCE [LARGE SCALE GENOMIC DNA]</scope>
    <source>
        <strain evidence="1 2">CGMCC0516</strain>
    </source>
</reference>
<dbReference type="Proteomes" id="UP000187851">
    <property type="component" value="Chromosome"/>
</dbReference>
<protein>
    <recommendedName>
        <fullName evidence="3">HNH endonuclease</fullName>
    </recommendedName>
</protein>
<proteinExistence type="predicted"/>
<keyword evidence="2" id="KW-1185">Reference proteome</keyword>
<gene>
    <name evidence="1" type="ORF">BV401_15640</name>
</gene>
<evidence type="ECO:0000313" key="2">
    <source>
        <dbReference type="Proteomes" id="UP000187851"/>
    </source>
</evidence>
<organism evidence="1 2">
    <name type="scientific">Streptomyces autolyticus</name>
    <dbReference type="NCBI Taxonomy" id="75293"/>
    <lineage>
        <taxon>Bacteria</taxon>
        <taxon>Bacillati</taxon>
        <taxon>Actinomycetota</taxon>
        <taxon>Actinomycetes</taxon>
        <taxon>Kitasatosporales</taxon>
        <taxon>Streptomycetaceae</taxon>
        <taxon>Streptomyces</taxon>
    </lineage>
</organism>
<evidence type="ECO:0000313" key="1">
    <source>
        <dbReference type="EMBL" id="AQA11698.1"/>
    </source>
</evidence>
<evidence type="ECO:0008006" key="3">
    <source>
        <dbReference type="Google" id="ProtNLM"/>
    </source>
</evidence>
<name>A0ABN4W3S2_9ACTN</name>
<dbReference type="EMBL" id="CP019458">
    <property type="protein sequence ID" value="AQA11698.1"/>
    <property type="molecule type" value="Genomic_DNA"/>
</dbReference>
<accession>A0ABN4W3S2</accession>
<sequence>MRVPYIAAWTGENAPPAVITTRHGRGGMGIGYAGEYGIADRRRGALWIRVPVRHGAGAPLLGRVHALRQRLAMNHMLCQFCGRPTDDRPDGRHLFLLHATSGKPVADGERTATPPVCDGCALEVLSRPSVRRECVAVLVEHAAAWGVAGVVHAPETLRPVPGEHGEPFTLVAYDDPRLPWTLACREVVALHGCTAVDLGDLTEHTAA</sequence>